<reference evidence="4" key="1">
    <citation type="submission" date="2018-05" db="EMBL/GenBank/DDBJ databases">
        <authorList>
            <person name="Lanie J.A."/>
            <person name="Ng W.-L."/>
            <person name="Kazmierczak K.M."/>
            <person name="Andrzejewski T.M."/>
            <person name="Davidsen T.M."/>
            <person name="Wayne K.J."/>
            <person name="Tettelin H."/>
            <person name="Glass J.I."/>
            <person name="Rusch D."/>
            <person name="Podicherti R."/>
            <person name="Tsui H.-C.T."/>
            <person name="Winkler M.E."/>
        </authorList>
    </citation>
    <scope>NUCLEOTIDE SEQUENCE</scope>
</reference>
<sequence>MCIRGTGDECKCCIQVFDVCVEFENILALDNVSFSISRGVLTGVVGPNGGGKSTLFNALVGLQKITHGTILINGESPGNLRGKISYVPQKEQVNWRFPLSVKDVVGLGRTGRGSALQKLGFYSSPIIEESLRK</sequence>
<dbReference type="Pfam" id="PF00005">
    <property type="entry name" value="ABC_tran"/>
    <property type="match status" value="1"/>
</dbReference>
<dbReference type="InterPro" id="IPR003439">
    <property type="entry name" value="ABC_transporter-like_ATP-bd"/>
</dbReference>
<name>A0A382LNM5_9ZZZZ</name>
<dbReference type="Gene3D" id="3.40.50.300">
    <property type="entry name" value="P-loop containing nucleotide triphosphate hydrolases"/>
    <property type="match status" value="1"/>
</dbReference>
<dbReference type="PANTHER" id="PTHR42734:SF5">
    <property type="entry name" value="IRON TRANSPORT SYSTEM ATP-BINDING PROTEIN HI_0361-RELATED"/>
    <property type="match status" value="1"/>
</dbReference>
<dbReference type="GO" id="GO:0016887">
    <property type="term" value="F:ATP hydrolysis activity"/>
    <property type="evidence" value="ECO:0007669"/>
    <property type="project" value="InterPro"/>
</dbReference>
<dbReference type="EMBL" id="UINC01088164">
    <property type="protein sequence ID" value="SVC38156.1"/>
    <property type="molecule type" value="Genomic_DNA"/>
</dbReference>
<protein>
    <recommendedName>
        <fullName evidence="3">ABC transporter domain-containing protein</fullName>
    </recommendedName>
</protein>
<dbReference type="GO" id="GO:0005524">
    <property type="term" value="F:ATP binding"/>
    <property type="evidence" value="ECO:0007669"/>
    <property type="project" value="InterPro"/>
</dbReference>
<dbReference type="SUPFAM" id="SSF52540">
    <property type="entry name" value="P-loop containing nucleoside triphosphate hydrolases"/>
    <property type="match status" value="1"/>
</dbReference>
<proteinExistence type="inferred from homology"/>
<feature type="domain" description="ABC transporter" evidence="3">
    <location>
        <begin position="29"/>
        <end position="94"/>
    </location>
</feature>
<evidence type="ECO:0000256" key="2">
    <source>
        <dbReference type="ARBA" id="ARBA00022448"/>
    </source>
</evidence>
<dbReference type="InterPro" id="IPR027417">
    <property type="entry name" value="P-loop_NTPase"/>
</dbReference>
<feature type="non-terminal residue" evidence="4">
    <location>
        <position position="133"/>
    </location>
</feature>
<dbReference type="InterPro" id="IPR050153">
    <property type="entry name" value="Metal_Ion_Import_ABC"/>
</dbReference>
<dbReference type="PANTHER" id="PTHR42734">
    <property type="entry name" value="METAL TRANSPORT SYSTEM ATP-BINDING PROTEIN TM_0124-RELATED"/>
    <property type="match status" value="1"/>
</dbReference>
<organism evidence="4">
    <name type="scientific">marine metagenome</name>
    <dbReference type="NCBI Taxonomy" id="408172"/>
    <lineage>
        <taxon>unclassified sequences</taxon>
        <taxon>metagenomes</taxon>
        <taxon>ecological metagenomes</taxon>
    </lineage>
</organism>
<keyword evidence="2" id="KW-0813">Transport</keyword>
<evidence type="ECO:0000313" key="4">
    <source>
        <dbReference type="EMBL" id="SVC38156.1"/>
    </source>
</evidence>
<dbReference type="AlphaFoldDB" id="A0A382LNM5"/>
<comment type="similarity">
    <text evidence="1">Belongs to the ABC transporter superfamily.</text>
</comment>
<gene>
    <name evidence="4" type="ORF">METZ01_LOCUS291010</name>
</gene>
<accession>A0A382LNM5</accession>
<evidence type="ECO:0000259" key="3">
    <source>
        <dbReference type="Pfam" id="PF00005"/>
    </source>
</evidence>
<evidence type="ECO:0000256" key="1">
    <source>
        <dbReference type="ARBA" id="ARBA00005417"/>
    </source>
</evidence>